<proteinExistence type="predicted"/>
<dbReference type="PANTHER" id="PTHR43649">
    <property type="entry name" value="ARABINOSE-BINDING PROTEIN-RELATED"/>
    <property type="match status" value="1"/>
</dbReference>
<dbReference type="HOGENOM" id="CLU_031285_2_3_9"/>
<name>K0J7W4_AMPXN</name>
<dbReference type="eggNOG" id="COG1653">
    <property type="taxonomic scope" value="Bacteria"/>
</dbReference>
<dbReference type="AlphaFoldDB" id="K0J7W4"/>
<evidence type="ECO:0000313" key="1">
    <source>
        <dbReference type="EMBL" id="BAM48073.1"/>
    </source>
</evidence>
<dbReference type="OrthoDB" id="2823382at2"/>
<accession>K0J7W4</accession>
<dbReference type="RefSeq" id="WP_015010660.1">
    <property type="nucleotide sequence ID" value="NC_018704.1"/>
</dbReference>
<dbReference type="Proteomes" id="UP000006294">
    <property type="component" value="Chromosome"/>
</dbReference>
<sequence>MRTVKFMISLILILILVACQLPEEKEYQSYFSESPSLVSENEINNNKLIEIWTPEDVVSNTLRYFSHQYEEYEFEVTVVDRLDLVDTYYEALLTNNEPDLMIISAQDVGAFSGLDMFETLNVEPYYNHQFFSKRPTRELEKYINDDGEMYGFPIHFFPYVTLYRADILGEYGFPTDPDELAAYISDVDNWLNMVTTLYEDGLYAYESTQTILEWALDTTYPFDGDYQYLYQAEPFSNLIDVLIELDRLDYDLDLSIWRTPGHQALKNDRLVMIQGASFMDDIIHDWFPEQEGKWRVTTLPFGMRGIDKETGLVATIPKNANNKSIVWNLVRALSDDLLNLHALSTNHPLFDQDNLGEFYLEVLNQPAIGKPSMLDKTAQLLWENSVYRVNQGYPLNETFFQQTHNQVIEQVRNNRRVLSNN</sequence>
<dbReference type="Gene3D" id="3.40.190.10">
    <property type="entry name" value="Periplasmic binding protein-like II"/>
    <property type="match status" value="1"/>
</dbReference>
<dbReference type="SUPFAM" id="SSF53850">
    <property type="entry name" value="Periplasmic binding protein-like II"/>
    <property type="match status" value="1"/>
</dbReference>
<gene>
    <name evidence="1" type="ordered locus">AXY_19410</name>
</gene>
<dbReference type="KEGG" id="axl:AXY_19410"/>
<protein>
    <recommendedName>
        <fullName evidence="3">ABC transporter substrate-binding protein</fullName>
    </recommendedName>
</protein>
<keyword evidence="2" id="KW-1185">Reference proteome</keyword>
<dbReference type="EMBL" id="AP012050">
    <property type="protein sequence ID" value="BAM48073.1"/>
    <property type="molecule type" value="Genomic_DNA"/>
</dbReference>
<evidence type="ECO:0008006" key="3">
    <source>
        <dbReference type="Google" id="ProtNLM"/>
    </source>
</evidence>
<dbReference type="PROSITE" id="PS51257">
    <property type="entry name" value="PROKAR_LIPOPROTEIN"/>
    <property type="match status" value="1"/>
</dbReference>
<evidence type="ECO:0000313" key="2">
    <source>
        <dbReference type="Proteomes" id="UP000006294"/>
    </source>
</evidence>
<dbReference type="InterPro" id="IPR050490">
    <property type="entry name" value="Bact_solute-bd_prot1"/>
</dbReference>
<organism evidence="1 2">
    <name type="scientific">Amphibacillus xylanus (strain ATCC 51415 / DSM 6626 / JCM 7361 / LMG 17667 / NBRC 15112 / Ep01)</name>
    <dbReference type="NCBI Taxonomy" id="698758"/>
    <lineage>
        <taxon>Bacteria</taxon>
        <taxon>Bacillati</taxon>
        <taxon>Bacillota</taxon>
        <taxon>Bacilli</taxon>
        <taxon>Bacillales</taxon>
        <taxon>Bacillaceae</taxon>
        <taxon>Amphibacillus</taxon>
    </lineage>
</organism>
<reference evidence="1 2" key="1">
    <citation type="submission" date="2011-01" db="EMBL/GenBank/DDBJ databases">
        <title>Whole genome sequence of Amphibacillus xylinus NBRC 15112.</title>
        <authorList>
            <person name="Nakazawa H."/>
            <person name="Katano Y."/>
            <person name="Nakamura S."/>
            <person name="Sasagawa M."/>
            <person name="Fukada J."/>
            <person name="Arai T."/>
            <person name="Sasakura N."/>
            <person name="Mochizuki D."/>
            <person name="Hosoyama A."/>
            <person name="Harada K."/>
            <person name="Horikawa H."/>
            <person name="Kato Y."/>
            <person name="Harada T."/>
            <person name="Sasaki K."/>
            <person name="Sekiguchi M."/>
            <person name="Hodoyama M."/>
            <person name="Nishiko R."/>
            <person name="Narita H."/>
            <person name="Hanamaki A."/>
            <person name="Hata C."/>
            <person name="Konno Y."/>
            <person name="Niimura Y."/>
            <person name="Yamazaki S."/>
            <person name="Fujita N."/>
        </authorList>
    </citation>
    <scope>NUCLEOTIDE SEQUENCE [LARGE SCALE GENOMIC DNA]</scope>
    <source>
        <strain evidence="2">ATCC 51415 / DSM 6626 / JCM 7361 / LMG 17667 / NBRC 15112 / Ep01</strain>
    </source>
</reference>
<dbReference type="STRING" id="698758.AXY_19410"/>